<organism evidence="2 3">
    <name type="scientific">Streptomyces purpurascens</name>
    <dbReference type="NCBI Taxonomy" id="1924"/>
    <lineage>
        <taxon>Bacteria</taxon>
        <taxon>Bacillati</taxon>
        <taxon>Actinomycetota</taxon>
        <taxon>Actinomycetes</taxon>
        <taxon>Kitasatosporales</taxon>
        <taxon>Streptomycetaceae</taxon>
        <taxon>Streptomyces</taxon>
    </lineage>
</organism>
<evidence type="ECO:0000313" key="3">
    <source>
        <dbReference type="Proteomes" id="UP001621512"/>
    </source>
</evidence>
<sequence length="148" mass="15247">MTRTKQILRSIVTATAIAGSLVAANPAGAQGDILTAKSLNEGHASAVAVAHGTGLPLDTQPASAEASCAAGKICTWKQQKFKGAKTSYTKTPGCFGPDDLPRTVSNQSGRRISIYSGASCTGQKFDLKTGTYSDTTPFNVVSIAVWGP</sequence>
<protein>
    <submittedName>
        <fullName evidence="2">Peptidase inhibitor family I36 protein</fullName>
    </submittedName>
</protein>
<evidence type="ECO:0000256" key="1">
    <source>
        <dbReference type="SAM" id="SignalP"/>
    </source>
</evidence>
<gene>
    <name evidence="2" type="ORF">OHU35_00205</name>
</gene>
<proteinExistence type="predicted"/>
<keyword evidence="1" id="KW-0732">Signal</keyword>
<dbReference type="Pfam" id="PF03995">
    <property type="entry name" value="Inhibitor_I36"/>
    <property type="match status" value="1"/>
</dbReference>
<dbReference type="Proteomes" id="UP001621512">
    <property type="component" value="Chromosome"/>
</dbReference>
<accession>A0ABZ1MAH5</accession>
<feature type="chain" id="PRO_5045545468" evidence="1">
    <location>
        <begin position="30"/>
        <end position="148"/>
    </location>
</feature>
<reference evidence="2 3" key="1">
    <citation type="submission" date="2022-10" db="EMBL/GenBank/DDBJ databases">
        <title>The complete genomes of actinobacterial strains from the NBC collection.</title>
        <authorList>
            <person name="Joergensen T.S."/>
            <person name="Alvarez Arevalo M."/>
            <person name="Sterndorff E.B."/>
            <person name="Faurdal D."/>
            <person name="Vuksanovic O."/>
            <person name="Mourched A.-S."/>
            <person name="Charusanti P."/>
            <person name="Shaw S."/>
            <person name="Blin K."/>
            <person name="Weber T."/>
        </authorList>
    </citation>
    <scope>NUCLEOTIDE SEQUENCE [LARGE SCALE GENOMIC DNA]</scope>
    <source>
        <strain evidence="2 3">NBC_00017</strain>
    </source>
</reference>
<evidence type="ECO:0000313" key="2">
    <source>
        <dbReference type="EMBL" id="WTW24565.1"/>
    </source>
</evidence>
<feature type="signal peptide" evidence="1">
    <location>
        <begin position="1"/>
        <end position="29"/>
    </location>
</feature>
<dbReference type="RefSeq" id="WP_405504066.1">
    <property type="nucleotide sequence ID" value="NZ_CP108341.1"/>
</dbReference>
<keyword evidence="3" id="KW-1185">Reference proteome</keyword>
<dbReference type="EMBL" id="CP108341">
    <property type="protein sequence ID" value="WTW24565.1"/>
    <property type="molecule type" value="Genomic_DNA"/>
</dbReference>
<name>A0ABZ1MAH5_STREF</name>